<dbReference type="PROSITE" id="PS51043">
    <property type="entry name" value="DDHD"/>
    <property type="match status" value="1"/>
</dbReference>
<gene>
    <name evidence="2" type="ORF">CU097_004162</name>
</gene>
<accession>A0A367J599</accession>
<dbReference type="STRING" id="86630.A0A367J599"/>
<dbReference type="InterPro" id="IPR029058">
    <property type="entry name" value="AB_hydrolase_fold"/>
</dbReference>
<dbReference type="PANTHER" id="PTHR23509">
    <property type="entry name" value="PA-PL1 PHOSPHOLIPASE FAMILY"/>
    <property type="match status" value="1"/>
</dbReference>
<dbReference type="InterPro" id="IPR058055">
    <property type="entry name" value="PA-PLA1"/>
</dbReference>
<dbReference type="EMBL" id="PJQL01002240">
    <property type="protein sequence ID" value="RCH84891.1"/>
    <property type="molecule type" value="Genomic_DNA"/>
</dbReference>
<dbReference type="SUPFAM" id="SSF53474">
    <property type="entry name" value="alpha/beta-Hydrolases"/>
    <property type="match status" value="1"/>
</dbReference>
<dbReference type="Proteomes" id="UP000252139">
    <property type="component" value="Unassembled WGS sequence"/>
</dbReference>
<dbReference type="Pfam" id="PF02862">
    <property type="entry name" value="DDHD"/>
    <property type="match status" value="2"/>
</dbReference>
<feature type="domain" description="DDHD" evidence="1">
    <location>
        <begin position="182"/>
        <end position="382"/>
    </location>
</feature>
<dbReference type="OrthoDB" id="431378at2759"/>
<evidence type="ECO:0000313" key="2">
    <source>
        <dbReference type="EMBL" id="RCH84891.1"/>
    </source>
</evidence>
<reference evidence="2 3" key="1">
    <citation type="journal article" date="2018" name="G3 (Bethesda)">
        <title>Phylogenetic and Phylogenomic Definition of Rhizopus Species.</title>
        <authorList>
            <person name="Gryganskyi A.P."/>
            <person name="Golan J."/>
            <person name="Dolatabadi S."/>
            <person name="Mondo S."/>
            <person name="Robb S."/>
            <person name="Idnurm A."/>
            <person name="Muszewska A."/>
            <person name="Steczkiewicz K."/>
            <person name="Masonjones S."/>
            <person name="Liao H.L."/>
            <person name="Gajdeczka M.T."/>
            <person name="Anike F."/>
            <person name="Vuek A."/>
            <person name="Anishchenko I.M."/>
            <person name="Voigt K."/>
            <person name="de Hoog G.S."/>
            <person name="Smith M.E."/>
            <person name="Heitman J."/>
            <person name="Vilgalys R."/>
            <person name="Stajich J.E."/>
        </authorList>
    </citation>
    <scope>NUCLEOTIDE SEQUENCE [LARGE SCALE GENOMIC DNA]</scope>
    <source>
        <strain evidence="2 3">CBS 357.93</strain>
    </source>
</reference>
<dbReference type="GO" id="GO:0046872">
    <property type="term" value="F:metal ion binding"/>
    <property type="evidence" value="ECO:0007669"/>
    <property type="project" value="InterPro"/>
</dbReference>
<name>A0A367J599_RHIAZ</name>
<keyword evidence="3" id="KW-1185">Reference proteome</keyword>
<dbReference type="PANTHER" id="PTHR23509:SF10">
    <property type="entry name" value="LD21067P"/>
    <property type="match status" value="1"/>
</dbReference>
<sequence length="384" mass="44572">MVHNDERVTDHLVFFIHGMGQQYEKYGNMKHHVSTIQKNTLDILSSYYPQYEKHIRVKYIPIEWHSFIHDMIDSKMNKSTLTTVPKVRLAANHWLMDCLYYFTNPYGQHIINHVVKTCSKAYEDYVSSHPGFNGHVHFIGFSLGGIIAYDIASMQWSEHEDGLPPWAKGDVSNTPDITVPPLGFKIKSIFTCGSPIAAGLICRGLDYLQFRPPPRTRIHNIFHPFDPLGYRLEPMIHPNYDTVEPVLVDRTKRLPRIPNLGIKSSIATAKPYIQSFWQSFFTVKTESVVTYSDHSLKRKEEELDDDGVRKKRRKMIHQDNTMMIPKDGILGTDGNMYPRLDYVLSENMIDAYASEWIVALKSHFRYWANRDVSHHIVKTLLDYQ</sequence>
<comment type="caution">
    <text evidence="2">The sequence shown here is derived from an EMBL/GenBank/DDBJ whole genome shotgun (WGS) entry which is preliminary data.</text>
</comment>
<proteinExistence type="predicted"/>
<organism evidence="2 3">
    <name type="scientific">Rhizopus azygosporus</name>
    <name type="common">Rhizopus microsporus var. azygosporus</name>
    <dbReference type="NCBI Taxonomy" id="86630"/>
    <lineage>
        <taxon>Eukaryota</taxon>
        <taxon>Fungi</taxon>
        <taxon>Fungi incertae sedis</taxon>
        <taxon>Mucoromycota</taxon>
        <taxon>Mucoromycotina</taxon>
        <taxon>Mucoromycetes</taxon>
        <taxon>Mucorales</taxon>
        <taxon>Mucorineae</taxon>
        <taxon>Rhizopodaceae</taxon>
        <taxon>Rhizopus</taxon>
    </lineage>
</organism>
<dbReference type="SMART" id="SM01127">
    <property type="entry name" value="DDHD"/>
    <property type="match status" value="1"/>
</dbReference>
<dbReference type="GO" id="GO:0005737">
    <property type="term" value="C:cytoplasm"/>
    <property type="evidence" value="ECO:0007669"/>
    <property type="project" value="TreeGrafter"/>
</dbReference>
<dbReference type="AlphaFoldDB" id="A0A367J599"/>
<dbReference type="InterPro" id="IPR004177">
    <property type="entry name" value="DDHD_dom"/>
</dbReference>
<dbReference type="GO" id="GO:0004620">
    <property type="term" value="F:phospholipase activity"/>
    <property type="evidence" value="ECO:0007669"/>
    <property type="project" value="TreeGrafter"/>
</dbReference>
<protein>
    <recommendedName>
        <fullName evidence="1">DDHD domain-containing protein</fullName>
    </recommendedName>
</protein>
<evidence type="ECO:0000259" key="1">
    <source>
        <dbReference type="PROSITE" id="PS51043"/>
    </source>
</evidence>
<evidence type="ECO:0000313" key="3">
    <source>
        <dbReference type="Proteomes" id="UP000252139"/>
    </source>
</evidence>